<dbReference type="SUPFAM" id="SSF52540">
    <property type="entry name" value="P-loop containing nucleoside triphosphate hydrolases"/>
    <property type="match status" value="2"/>
</dbReference>
<keyword evidence="4 5" id="KW-0067">ATP-binding</keyword>
<evidence type="ECO:0000256" key="3">
    <source>
        <dbReference type="ARBA" id="ARBA00022741"/>
    </source>
</evidence>
<protein>
    <recommendedName>
        <fullName evidence="7">AAA+ ATPase domain-containing protein</fullName>
    </recommendedName>
</protein>
<dbReference type="GO" id="GO:0042254">
    <property type="term" value="P:ribosome biogenesis"/>
    <property type="evidence" value="ECO:0007669"/>
    <property type="project" value="TreeGrafter"/>
</dbReference>
<dbReference type="GO" id="GO:0003723">
    <property type="term" value="F:RNA binding"/>
    <property type="evidence" value="ECO:0007669"/>
    <property type="project" value="TreeGrafter"/>
</dbReference>
<feature type="domain" description="AAA+ ATPase" evidence="7">
    <location>
        <begin position="426"/>
        <end position="563"/>
    </location>
</feature>
<evidence type="ECO:0000313" key="8">
    <source>
        <dbReference type="EMBL" id="CAL1286184.1"/>
    </source>
</evidence>
<dbReference type="Pfam" id="PF17862">
    <property type="entry name" value="AAA_lid_3"/>
    <property type="match status" value="1"/>
</dbReference>
<comment type="similarity">
    <text evidence="1 5">Belongs to the AAA ATPase family.</text>
</comment>
<comment type="caution">
    <text evidence="8">The sequence shown here is derived from an EMBL/GenBank/DDBJ whole genome shotgun (WGS) entry which is preliminary data.</text>
</comment>
<dbReference type="InterPro" id="IPR041569">
    <property type="entry name" value="AAA_lid_3"/>
</dbReference>
<dbReference type="SMART" id="SM00382">
    <property type="entry name" value="AAA"/>
    <property type="match status" value="2"/>
</dbReference>
<keyword evidence="3 5" id="KW-0547">Nucleotide-binding</keyword>
<dbReference type="PANTHER" id="PTHR23077:SF171">
    <property type="entry name" value="NUCLEAR VALOSIN-CONTAINING PROTEIN-LIKE"/>
    <property type="match status" value="1"/>
</dbReference>
<dbReference type="PROSITE" id="PS00674">
    <property type="entry name" value="AAA"/>
    <property type="match status" value="1"/>
</dbReference>
<dbReference type="InterPro" id="IPR003959">
    <property type="entry name" value="ATPase_AAA_core"/>
</dbReference>
<dbReference type="GO" id="GO:1990275">
    <property type="term" value="F:preribosome binding"/>
    <property type="evidence" value="ECO:0007669"/>
    <property type="project" value="TreeGrafter"/>
</dbReference>
<feature type="region of interest" description="Disordered" evidence="6">
    <location>
        <begin position="1"/>
        <end position="84"/>
    </location>
</feature>
<evidence type="ECO:0000256" key="6">
    <source>
        <dbReference type="SAM" id="MobiDB-lite"/>
    </source>
</evidence>
<evidence type="ECO:0000256" key="4">
    <source>
        <dbReference type="ARBA" id="ARBA00022840"/>
    </source>
</evidence>
<evidence type="ECO:0000313" key="9">
    <source>
        <dbReference type="Proteomes" id="UP001497382"/>
    </source>
</evidence>
<evidence type="ECO:0000256" key="2">
    <source>
        <dbReference type="ARBA" id="ARBA00022737"/>
    </source>
</evidence>
<reference evidence="8 9" key="1">
    <citation type="submission" date="2024-04" db="EMBL/GenBank/DDBJ databases">
        <authorList>
            <person name="Rising A."/>
            <person name="Reimegard J."/>
            <person name="Sonavane S."/>
            <person name="Akerstrom W."/>
            <person name="Nylinder S."/>
            <person name="Hedman E."/>
            <person name="Kallberg Y."/>
        </authorList>
    </citation>
    <scope>NUCLEOTIDE SEQUENCE [LARGE SCALE GENOMIC DNA]</scope>
</reference>
<evidence type="ECO:0000259" key="7">
    <source>
        <dbReference type="SMART" id="SM00382"/>
    </source>
</evidence>
<dbReference type="Proteomes" id="UP001497382">
    <property type="component" value="Unassembled WGS sequence"/>
</dbReference>
<dbReference type="InterPro" id="IPR050168">
    <property type="entry name" value="AAA_ATPase_domain"/>
</dbReference>
<evidence type="ECO:0000256" key="5">
    <source>
        <dbReference type="RuleBase" id="RU003651"/>
    </source>
</evidence>
<organism evidence="8 9">
    <name type="scientific">Larinioides sclopetarius</name>
    <dbReference type="NCBI Taxonomy" id="280406"/>
    <lineage>
        <taxon>Eukaryota</taxon>
        <taxon>Metazoa</taxon>
        <taxon>Ecdysozoa</taxon>
        <taxon>Arthropoda</taxon>
        <taxon>Chelicerata</taxon>
        <taxon>Arachnida</taxon>
        <taxon>Araneae</taxon>
        <taxon>Araneomorphae</taxon>
        <taxon>Entelegynae</taxon>
        <taxon>Araneoidea</taxon>
        <taxon>Araneidae</taxon>
        <taxon>Larinioides</taxon>
    </lineage>
</organism>
<dbReference type="InterPro" id="IPR003960">
    <property type="entry name" value="ATPase_AAA_CS"/>
</dbReference>
<dbReference type="EMBL" id="CAXIEN010000199">
    <property type="protein sequence ID" value="CAL1286184.1"/>
    <property type="molecule type" value="Genomic_DNA"/>
</dbReference>
<proteinExistence type="inferred from homology"/>
<dbReference type="Gene3D" id="3.40.50.300">
    <property type="entry name" value="P-loop containing nucleotide triphosphate hydrolases"/>
    <property type="match status" value="2"/>
</dbReference>
<name>A0AAV2ASE4_9ARAC</name>
<dbReference type="PANTHER" id="PTHR23077">
    <property type="entry name" value="AAA-FAMILY ATPASE"/>
    <property type="match status" value="1"/>
</dbReference>
<feature type="compositionally biased region" description="Basic and acidic residues" evidence="6">
    <location>
        <begin position="8"/>
        <end position="30"/>
    </location>
</feature>
<evidence type="ECO:0000256" key="1">
    <source>
        <dbReference type="ARBA" id="ARBA00006914"/>
    </source>
</evidence>
<dbReference type="AlphaFoldDB" id="A0AAV2ASE4"/>
<sequence length="665" mass="74097">MARKRDLKKAECEGSAKRPCADSPKPERNVLNDGLLNLYKKELDLKKEKSSSSQDESNRENKSKENDTDTSKTPSKSGKRSKMAALTPKYSTVNFDNIGGMDKVLNKILRMFMHYKVLQLYKETDISPVSGILLHGPPGCGKTYLAHAIAGEIGVPIIEVSATELVRGISGESESMIRDIFAAALATGRCILFIDEIDAICRKREANENAMLGRMVTQMIKSFDELSQKDPDGNIVVIGATNILDSLDNALRRGSRFTHEIAIGMPDEEGRLEILKVICKNNLSPDFDFRWLAHHTPGYVGADLKTLSSIAKMKGLNRVVVSVPPDQSGDNVMDFEKYLEALPISEVRKWFQNLECPDKKVIVTLEDFKVALQEYVPTAKREGFASVPDTTWDEIGSYEDVKKIIQKTIMWPVQDNVYYENNKLLSSKGVLLYGPKGCGKTLLAKAIANECSINFLAVNGPELLSMYVGESEKAVRKCFERARNSAPCIIFFDEFDALCPPRSNSKENVAIERVVNQLLTETSGISGRKQVFLIAATNRLDKIDSAMLRPGRFDKKLYVGLPNPAGRVEILKSHLKGRTLEEGFEVEKVAFDPRCENFSGADISNLVDEACSNAVEELKILGHKLEGKLVLGMKHFDQAFTGIKPSISEQERRYYERISTELSNT</sequence>
<dbReference type="Pfam" id="PF00004">
    <property type="entry name" value="AAA"/>
    <property type="match status" value="2"/>
</dbReference>
<keyword evidence="9" id="KW-1185">Reference proteome</keyword>
<dbReference type="InterPro" id="IPR027417">
    <property type="entry name" value="P-loop_NTPase"/>
</dbReference>
<dbReference type="Gene3D" id="1.10.8.60">
    <property type="match status" value="2"/>
</dbReference>
<dbReference type="GO" id="GO:0016887">
    <property type="term" value="F:ATP hydrolysis activity"/>
    <property type="evidence" value="ECO:0007669"/>
    <property type="project" value="InterPro"/>
</dbReference>
<gene>
    <name evidence="8" type="ORF">LARSCL_LOCUS14104</name>
</gene>
<keyword evidence="2" id="KW-0677">Repeat</keyword>
<dbReference type="FunFam" id="3.40.50.300:FF:000018">
    <property type="entry name" value="Cell division control 48"/>
    <property type="match status" value="1"/>
</dbReference>
<feature type="domain" description="AAA+ ATPase" evidence="7">
    <location>
        <begin position="128"/>
        <end position="267"/>
    </location>
</feature>
<accession>A0AAV2ASE4</accession>
<feature type="compositionally biased region" description="Basic and acidic residues" evidence="6">
    <location>
        <begin position="39"/>
        <end position="70"/>
    </location>
</feature>
<dbReference type="FunFam" id="3.40.50.300:FF:000365">
    <property type="entry name" value="Ribosome biogenesis ATPase RIX7"/>
    <property type="match status" value="1"/>
</dbReference>
<dbReference type="InterPro" id="IPR003593">
    <property type="entry name" value="AAA+_ATPase"/>
</dbReference>
<dbReference type="GO" id="GO:0005524">
    <property type="term" value="F:ATP binding"/>
    <property type="evidence" value="ECO:0007669"/>
    <property type="project" value="UniProtKB-KW"/>
</dbReference>
<dbReference type="GO" id="GO:0005634">
    <property type="term" value="C:nucleus"/>
    <property type="evidence" value="ECO:0007669"/>
    <property type="project" value="TreeGrafter"/>
</dbReference>